<comment type="caution">
    <text evidence="2">The sequence shown here is derived from an EMBL/GenBank/DDBJ whole genome shotgun (WGS) entry which is preliminary data.</text>
</comment>
<sequence length="335" mass="34850">MSGSDGPGTPIRQPGVVLPSGNMKWTLQRPPLDVAMPAVSSLLGRLNAVRGHEAALRERGSGSDGVPLLVPPPAGRDPHTLMKAYGDTLEGDRDRALVGAIGSVADTIVNNTLVQVRKLKERREMLDEAAQHVTRHVAAAASGRLYQAGGPPSEPPPSLDHTWAAAEIDAKDKLLGRRSADDRQAHALNIAADLGGRAAAAGAHAAIQDSWGRAEKASLVRRHHQRSLDEAVRHAGLAAEQARTTTAAYAAWLVAPDGARSVDAARERAGQAVQASLDRAAVGLASATETKVPRPHVAANTVNRSIQSANVTRALAATPALAAELVREPGVSLGG</sequence>
<evidence type="ECO:0000313" key="2">
    <source>
        <dbReference type="EMBL" id="GAA4959038.1"/>
    </source>
</evidence>
<organism evidence="2 3">
    <name type="scientific">Yinghuangia aomiensis</name>
    <dbReference type="NCBI Taxonomy" id="676205"/>
    <lineage>
        <taxon>Bacteria</taxon>
        <taxon>Bacillati</taxon>
        <taxon>Actinomycetota</taxon>
        <taxon>Actinomycetes</taxon>
        <taxon>Kitasatosporales</taxon>
        <taxon>Streptomycetaceae</taxon>
        <taxon>Yinghuangia</taxon>
    </lineage>
</organism>
<reference evidence="3" key="1">
    <citation type="journal article" date="2019" name="Int. J. Syst. Evol. Microbiol.">
        <title>The Global Catalogue of Microorganisms (GCM) 10K type strain sequencing project: providing services to taxonomists for standard genome sequencing and annotation.</title>
        <authorList>
            <consortium name="The Broad Institute Genomics Platform"/>
            <consortium name="The Broad Institute Genome Sequencing Center for Infectious Disease"/>
            <person name="Wu L."/>
            <person name="Ma J."/>
        </authorList>
    </citation>
    <scope>NUCLEOTIDE SEQUENCE [LARGE SCALE GENOMIC DNA]</scope>
    <source>
        <strain evidence="3">JCM 17986</strain>
    </source>
</reference>
<accession>A0ABP9H1B8</accession>
<feature type="region of interest" description="Disordered" evidence="1">
    <location>
        <begin position="57"/>
        <end position="77"/>
    </location>
</feature>
<proteinExistence type="predicted"/>
<evidence type="ECO:0000256" key="1">
    <source>
        <dbReference type="SAM" id="MobiDB-lite"/>
    </source>
</evidence>
<evidence type="ECO:0000313" key="3">
    <source>
        <dbReference type="Proteomes" id="UP001500466"/>
    </source>
</evidence>
<dbReference type="EMBL" id="BAABHS010000006">
    <property type="protein sequence ID" value="GAA4959038.1"/>
    <property type="molecule type" value="Genomic_DNA"/>
</dbReference>
<keyword evidence="3" id="KW-1185">Reference proteome</keyword>
<gene>
    <name evidence="2" type="ORF">GCM10023205_22340</name>
</gene>
<protein>
    <recommendedName>
        <fullName evidence="4">Bartonella effector protein BID domain-containing protein</fullName>
    </recommendedName>
</protein>
<dbReference type="Proteomes" id="UP001500466">
    <property type="component" value="Unassembled WGS sequence"/>
</dbReference>
<name>A0ABP9H1B8_9ACTN</name>
<evidence type="ECO:0008006" key="4">
    <source>
        <dbReference type="Google" id="ProtNLM"/>
    </source>
</evidence>